<dbReference type="GO" id="GO:0003684">
    <property type="term" value="F:damaged DNA binding"/>
    <property type="evidence" value="ECO:0007669"/>
    <property type="project" value="TreeGrafter"/>
</dbReference>
<evidence type="ECO:0000256" key="5">
    <source>
        <dbReference type="ARBA" id="ARBA00022763"/>
    </source>
</evidence>
<dbReference type="InterPro" id="IPR006166">
    <property type="entry name" value="ERCC4_domain"/>
</dbReference>
<dbReference type="GO" id="GO:0000736">
    <property type="term" value="P:double-strand break repair via single-strand annealing, removal of nonhomologous ends"/>
    <property type="evidence" value="ECO:0007669"/>
    <property type="project" value="TreeGrafter"/>
</dbReference>
<name>A0A9P4NIW0_9PEZI</name>
<sequence>MPGEEKAPVRLSLPLDYQQQIFHELREDDKLLILARGLGLLRIVTNLLHSYDAAGNNLIFVIGADDRENTWMGESLAEKAEVSRMTGKCRGLTKVDSDNVTAVARQKMYANTGLFSVTSRILIVDFLSGMVDVSKITGVIVLHAENAKATSTEAFILRKYRQENKNGFLKAFSDVPEAFTSGFAPLSTMLRNLFLRQVALYPRFQTDVASSLDGKMKRAEVIELNVDMTESMRVIQGAVMECTEASISELKKLNSGLEMEEWNMDNALQRNFNQIMRRQLGPIMHRVTPKSKQILNDLGVLHDILQYIMRYDAVSFQRYLDTVLVNAQADEGKRKENPSPWLLMDAADTLFETAKRRVYTGKIPDNKDGPNGQTPARSDTLRPVLEELPKWDLLSQILTEIEQDVYFNPVPRDDSSGAILIMCADVSTCAQIREYLETMHIMPDEDEEDENVEDPGSSTSAAFMMRRKLRAYIHWKRNFTRVTASLEAETQQPTNGQANDRGAQASRGRAPPNKRRRVRGASAAASGPNRTDYGVRTAGDRDAHMNSLLQKLEITELEADQKEEVVVDPLEKMEDYYELFNMKDLLVIHPYDGDMDEHVLEEVKPRYIIMMEPDAAFVRRIEVYRSSHTDRNVRVYFMSYGQSVEEQRYLAAVEREKHAFTKLIKERGKMTITLDVDNNNPEETFLRTINTRIAGGGRLAATAQQPRIVADMREFRSPLTGLLHARNMDVVPAQLTVGDYILTPNICIERKSIPDLIGSFKSGRLYNQVETMLEHYKSPMLLIEFGDTKNFTLEPFADLSHSAAAAAMSSPDLQSKIVILTLHFPRLRIVWSSSPYQTAEIFDELKKQQEEPDPFRAVEIGLEEGEDAETGRVFNQDPMDMLRIIPGVTEKNIVRISLSFNSIQELANTGEDEICDLIGREAGRQIFRFFNRDVIDD</sequence>
<organism evidence="12 13">
    <name type="scientific">Tothia fuscella</name>
    <dbReference type="NCBI Taxonomy" id="1048955"/>
    <lineage>
        <taxon>Eukaryota</taxon>
        <taxon>Fungi</taxon>
        <taxon>Dikarya</taxon>
        <taxon>Ascomycota</taxon>
        <taxon>Pezizomycotina</taxon>
        <taxon>Dothideomycetes</taxon>
        <taxon>Pleosporomycetidae</taxon>
        <taxon>Venturiales</taxon>
        <taxon>Cylindrosympodiaceae</taxon>
        <taxon>Tothia</taxon>
    </lineage>
</organism>
<dbReference type="Gene3D" id="3.40.50.10130">
    <property type="match status" value="1"/>
</dbReference>
<feature type="region of interest" description="Disordered" evidence="10">
    <location>
        <begin position="360"/>
        <end position="380"/>
    </location>
</feature>
<evidence type="ECO:0000256" key="1">
    <source>
        <dbReference type="ARBA" id="ARBA00004123"/>
    </source>
</evidence>
<comment type="subcellular location">
    <subcellularLocation>
        <location evidence="1">Nucleus</location>
    </subcellularLocation>
</comment>
<evidence type="ECO:0000256" key="4">
    <source>
        <dbReference type="ARBA" id="ARBA00022759"/>
    </source>
</evidence>
<dbReference type="GO" id="GO:0000110">
    <property type="term" value="C:nucleotide-excision repair factor 1 complex"/>
    <property type="evidence" value="ECO:0007669"/>
    <property type="project" value="TreeGrafter"/>
</dbReference>
<keyword evidence="9" id="KW-0539">Nucleus</keyword>
<proteinExistence type="inferred from homology"/>
<keyword evidence="8" id="KW-0234">DNA repair</keyword>
<dbReference type="Proteomes" id="UP000800235">
    <property type="component" value="Unassembled WGS sequence"/>
</dbReference>
<keyword evidence="13" id="KW-1185">Reference proteome</keyword>
<keyword evidence="4" id="KW-0255">Endonuclease</keyword>
<keyword evidence="6" id="KW-0378">Hydrolase</keyword>
<dbReference type="CDD" id="cd20078">
    <property type="entry name" value="XPF_nuclease_XPF_euk"/>
    <property type="match status" value="1"/>
</dbReference>
<dbReference type="SUPFAM" id="SSF47781">
    <property type="entry name" value="RuvA domain 2-like"/>
    <property type="match status" value="1"/>
</dbReference>
<evidence type="ECO:0000259" key="11">
    <source>
        <dbReference type="SMART" id="SM00891"/>
    </source>
</evidence>
<dbReference type="GO" id="GO:0000724">
    <property type="term" value="P:double-strand break repair via homologous recombination"/>
    <property type="evidence" value="ECO:0007669"/>
    <property type="project" value="TreeGrafter"/>
</dbReference>
<comment type="similarity">
    <text evidence="2">Belongs to the XPF family.</text>
</comment>
<feature type="compositionally biased region" description="Polar residues" evidence="10">
    <location>
        <begin position="487"/>
        <end position="498"/>
    </location>
</feature>
<dbReference type="GO" id="GO:0000712">
    <property type="term" value="P:resolution of meiotic recombination intermediates"/>
    <property type="evidence" value="ECO:0007669"/>
    <property type="project" value="TreeGrafter"/>
</dbReference>
<dbReference type="InterPro" id="IPR010994">
    <property type="entry name" value="RuvA_2-like"/>
</dbReference>
<evidence type="ECO:0000256" key="6">
    <source>
        <dbReference type="ARBA" id="ARBA00022801"/>
    </source>
</evidence>
<comment type="caution">
    <text evidence="12">The sequence shown here is derived from an EMBL/GenBank/DDBJ whole genome shotgun (WGS) entry which is preliminary data.</text>
</comment>
<evidence type="ECO:0000256" key="10">
    <source>
        <dbReference type="SAM" id="MobiDB-lite"/>
    </source>
</evidence>
<feature type="region of interest" description="Disordered" evidence="10">
    <location>
        <begin position="487"/>
        <end position="538"/>
    </location>
</feature>
<evidence type="ECO:0000256" key="2">
    <source>
        <dbReference type="ARBA" id="ARBA00010015"/>
    </source>
</evidence>
<dbReference type="InterPro" id="IPR011335">
    <property type="entry name" value="Restrct_endonuc-II-like"/>
</dbReference>
<keyword evidence="7" id="KW-0238">DNA-binding</keyword>
<dbReference type="AlphaFoldDB" id="A0A9P4NIW0"/>
<dbReference type="NCBIfam" id="TIGR00596">
    <property type="entry name" value="rad1"/>
    <property type="match status" value="1"/>
</dbReference>
<dbReference type="Pfam" id="PF02732">
    <property type="entry name" value="ERCC4"/>
    <property type="match status" value="1"/>
</dbReference>
<dbReference type="SUPFAM" id="SSF52980">
    <property type="entry name" value="Restriction endonuclease-like"/>
    <property type="match status" value="1"/>
</dbReference>
<dbReference type="OrthoDB" id="361020at2759"/>
<evidence type="ECO:0000256" key="3">
    <source>
        <dbReference type="ARBA" id="ARBA00022722"/>
    </source>
</evidence>
<dbReference type="Gene3D" id="1.10.150.20">
    <property type="entry name" value="5' to 3' exonuclease, C-terminal subdomain"/>
    <property type="match status" value="1"/>
</dbReference>
<gene>
    <name evidence="12" type="ORF">EJ08DRAFT_596186</name>
</gene>
<dbReference type="PANTHER" id="PTHR10150">
    <property type="entry name" value="DNA REPAIR ENDONUCLEASE XPF"/>
    <property type="match status" value="1"/>
</dbReference>
<keyword evidence="3" id="KW-0540">Nuclease</keyword>
<evidence type="ECO:0000256" key="7">
    <source>
        <dbReference type="ARBA" id="ARBA00023125"/>
    </source>
</evidence>
<reference evidence="12" key="1">
    <citation type="journal article" date="2020" name="Stud. Mycol.">
        <title>101 Dothideomycetes genomes: a test case for predicting lifestyles and emergence of pathogens.</title>
        <authorList>
            <person name="Haridas S."/>
            <person name="Albert R."/>
            <person name="Binder M."/>
            <person name="Bloem J."/>
            <person name="Labutti K."/>
            <person name="Salamov A."/>
            <person name="Andreopoulos B."/>
            <person name="Baker S."/>
            <person name="Barry K."/>
            <person name="Bills G."/>
            <person name="Bluhm B."/>
            <person name="Cannon C."/>
            <person name="Castanera R."/>
            <person name="Culley D."/>
            <person name="Daum C."/>
            <person name="Ezra D."/>
            <person name="Gonzalez J."/>
            <person name="Henrissat B."/>
            <person name="Kuo A."/>
            <person name="Liang C."/>
            <person name="Lipzen A."/>
            <person name="Lutzoni F."/>
            <person name="Magnuson J."/>
            <person name="Mondo S."/>
            <person name="Nolan M."/>
            <person name="Ohm R."/>
            <person name="Pangilinan J."/>
            <person name="Park H.-J."/>
            <person name="Ramirez L."/>
            <person name="Alfaro M."/>
            <person name="Sun H."/>
            <person name="Tritt A."/>
            <person name="Yoshinaga Y."/>
            <person name="Zwiers L.-H."/>
            <person name="Turgeon B."/>
            <person name="Goodwin S."/>
            <person name="Spatafora J."/>
            <person name="Crous P."/>
            <person name="Grigoriev I."/>
        </authorList>
    </citation>
    <scope>NUCLEOTIDE SEQUENCE</scope>
    <source>
        <strain evidence="12">CBS 130266</strain>
    </source>
</reference>
<dbReference type="PANTHER" id="PTHR10150:SF0">
    <property type="entry name" value="DNA REPAIR ENDONUCLEASE XPF"/>
    <property type="match status" value="1"/>
</dbReference>
<dbReference type="SMART" id="SM00891">
    <property type="entry name" value="ERCC4"/>
    <property type="match status" value="1"/>
</dbReference>
<evidence type="ECO:0000256" key="9">
    <source>
        <dbReference type="ARBA" id="ARBA00023242"/>
    </source>
</evidence>
<dbReference type="GO" id="GO:0003697">
    <property type="term" value="F:single-stranded DNA binding"/>
    <property type="evidence" value="ECO:0007669"/>
    <property type="project" value="InterPro"/>
</dbReference>
<evidence type="ECO:0000313" key="12">
    <source>
        <dbReference type="EMBL" id="KAF2423333.1"/>
    </source>
</evidence>
<dbReference type="InterPro" id="IPR047520">
    <property type="entry name" value="XPF_nuclease"/>
</dbReference>
<dbReference type="GO" id="GO:0000014">
    <property type="term" value="F:single-stranded DNA endodeoxyribonuclease activity"/>
    <property type="evidence" value="ECO:0007669"/>
    <property type="project" value="TreeGrafter"/>
</dbReference>
<dbReference type="InterPro" id="IPR006167">
    <property type="entry name" value="XPF"/>
</dbReference>
<dbReference type="EMBL" id="MU007083">
    <property type="protein sequence ID" value="KAF2423333.1"/>
    <property type="molecule type" value="Genomic_DNA"/>
</dbReference>
<feature type="domain" description="ERCC4" evidence="11">
    <location>
        <begin position="707"/>
        <end position="787"/>
    </location>
</feature>
<protein>
    <submittedName>
        <fullName evidence="12">DNA repair protein</fullName>
    </submittedName>
</protein>
<keyword evidence="5" id="KW-0227">DNA damage</keyword>
<accession>A0A9P4NIW0</accession>
<evidence type="ECO:0000256" key="8">
    <source>
        <dbReference type="ARBA" id="ARBA00023204"/>
    </source>
</evidence>
<evidence type="ECO:0000313" key="13">
    <source>
        <dbReference type="Proteomes" id="UP000800235"/>
    </source>
</evidence>
<dbReference type="GO" id="GO:1901255">
    <property type="term" value="P:nucleotide-excision repair involved in interstrand cross-link repair"/>
    <property type="evidence" value="ECO:0007669"/>
    <property type="project" value="TreeGrafter"/>
</dbReference>
<dbReference type="FunFam" id="3.40.50.10130:FF:000002">
    <property type="entry name" value="DNA repair endonuclease XPF"/>
    <property type="match status" value="1"/>
</dbReference>